<comment type="cofactor">
    <cofactor evidence="14 17">
        <name>Mn(2+)</name>
        <dbReference type="ChEBI" id="CHEBI:29035"/>
    </cofactor>
</comment>
<keyword evidence="18" id="KW-1185">Reference proteome</keyword>
<dbReference type="OrthoDB" id="675023at2759"/>
<keyword evidence="5 17" id="KW-0812">Transmembrane</keyword>
<dbReference type="Proteomes" id="UP000694845">
    <property type="component" value="Unplaced"/>
</dbReference>
<comment type="pathway">
    <text evidence="17">Protein modification; protein glycosylation.</text>
</comment>
<accession>A0A8B7YQX5</accession>
<dbReference type="GO" id="GO:0005975">
    <property type="term" value="P:carbohydrate metabolic process"/>
    <property type="evidence" value="ECO:0007669"/>
    <property type="project" value="TreeGrafter"/>
</dbReference>
<keyword evidence="6 14" id="KW-0479">Metal-binding</keyword>
<sequence>MWTERSIFALVVWVLVGETMCLLFFYGYSKTALPNGKGDNYHSSRVINEEYNSKATEEELIEEIKQIPQAENFVDNRSDIRNGTLPTIFAVTPTYARPVQKADLTRVGQTFLHIRNFHWIVVEDSSNKTSVVATLLQRSGINFTHLNRKSLPKARTKGAPQRNAGIEWLLENVNVNETPGVVYFADDDNTYDLQIFDEMRYTRKVSVWPVGLVGGQMYERCLVGKDGTVTDWKVGWNRKRPFPIDMAGFAINLRLLKSKPKTRFPLKPKKYVDLESSLLVQLVTQEDLEPKASNCTKILVWHTRTEKPKLVYKIKDNVKIVV</sequence>
<dbReference type="GO" id="GO:0000139">
    <property type="term" value="C:Golgi membrane"/>
    <property type="evidence" value="ECO:0007669"/>
    <property type="project" value="UniProtKB-SubCell"/>
</dbReference>
<evidence type="ECO:0000313" key="19">
    <source>
        <dbReference type="RefSeq" id="XP_022095678.1"/>
    </source>
</evidence>
<dbReference type="OMA" id="RTEYAYG"/>
<dbReference type="Gene3D" id="3.90.550.10">
    <property type="entry name" value="Spore Coat Polysaccharide Biosynthesis Protein SpsA, Chain A"/>
    <property type="match status" value="1"/>
</dbReference>
<evidence type="ECO:0000256" key="15">
    <source>
        <dbReference type="PIRSR" id="PIRSR605027-4"/>
    </source>
</evidence>
<evidence type="ECO:0000256" key="4">
    <source>
        <dbReference type="ARBA" id="ARBA00022679"/>
    </source>
</evidence>
<evidence type="ECO:0000256" key="2">
    <source>
        <dbReference type="ARBA" id="ARBA00007706"/>
    </source>
</evidence>
<dbReference type="CDD" id="cd00218">
    <property type="entry name" value="GlcAT-I"/>
    <property type="match status" value="1"/>
</dbReference>
<name>A0A8B7YQX5_ACAPL</name>
<keyword evidence="10 16" id="KW-0325">Glycoprotein</keyword>
<dbReference type="GO" id="GO:0015018">
    <property type="term" value="F:galactosylgalactosylxylosylprotein 3-beta-glucuronosyltransferase activity"/>
    <property type="evidence" value="ECO:0007669"/>
    <property type="project" value="UniProtKB-UniRule"/>
</dbReference>
<dbReference type="AlphaFoldDB" id="A0A8B7YQX5"/>
<gene>
    <name evidence="19" type="primary">LOC110981938</name>
</gene>
<evidence type="ECO:0000256" key="5">
    <source>
        <dbReference type="ARBA" id="ARBA00022692"/>
    </source>
</evidence>
<comment type="catalytic activity">
    <reaction evidence="12 17">
        <text>3-O-(beta-D-galactosyl-(1-&gt;3)-beta-D-galactosyl-(1-&gt;4)-beta-D-xylosyl)-L-seryl-[protein] + UDP-alpha-D-glucuronate = 3-O-(beta-D-GlcA-(1-&gt;3)-beta-D-Gal-(1-&gt;3)-beta-D-Gal-(1-&gt;4)-beta-D-Xyl)-L-seryl-[protein] + UDP + H(+)</text>
        <dbReference type="Rhea" id="RHEA:24168"/>
        <dbReference type="Rhea" id="RHEA-COMP:12571"/>
        <dbReference type="Rhea" id="RHEA-COMP:12573"/>
        <dbReference type="ChEBI" id="CHEBI:15378"/>
        <dbReference type="ChEBI" id="CHEBI:58052"/>
        <dbReference type="ChEBI" id="CHEBI:58223"/>
        <dbReference type="ChEBI" id="CHEBI:132090"/>
        <dbReference type="ChEBI" id="CHEBI:132093"/>
        <dbReference type="EC" id="2.4.1.135"/>
    </reaction>
</comment>
<keyword evidence="4 17" id="KW-0808">Transferase</keyword>
<keyword evidence="17" id="KW-0333">Golgi apparatus</keyword>
<comment type="similarity">
    <text evidence="2 17">Belongs to the glycosyltransferase 43 family.</text>
</comment>
<evidence type="ECO:0000256" key="10">
    <source>
        <dbReference type="ARBA" id="ARBA00023180"/>
    </source>
</evidence>
<evidence type="ECO:0000256" key="11">
    <source>
        <dbReference type="ARBA" id="ARBA00023211"/>
    </source>
</evidence>
<keyword evidence="7 17" id="KW-0735">Signal-anchor</keyword>
<dbReference type="GeneID" id="110981938"/>
<dbReference type="GO" id="GO:0046872">
    <property type="term" value="F:metal ion binding"/>
    <property type="evidence" value="ECO:0007669"/>
    <property type="project" value="UniProtKB-KW"/>
</dbReference>
<reference evidence="19" key="1">
    <citation type="submission" date="2025-08" db="UniProtKB">
        <authorList>
            <consortium name="RefSeq"/>
        </authorList>
    </citation>
    <scope>IDENTIFICATION</scope>
</reference>
<feature type="glycosylation site" description="N-linked (GlcNAc...) asparagine" evidence="16">
    <location>
        <position position="294"/>
    </location>
</feature>
<keyword evidence="11 14" id="KW-0464">Manganese</keyword>
<dbReference type="InterPro" id="IPR005027">
    <property type="entry name" value="Glyco_trans_43"/>
</dbReference>
<evidence type="ECO:0000256" key="6">
    <source>
        <dbReference type="ARBA" id="ARBA00022723"/>
    </source>
</evidence>
<protein>
    <recommendedName>
        <fullName evidence="3 17">Galactosylgalactosylxylosylprotein 3-beta-glucuronosyltransferase</fullName>
        <ecNumber evidence="3 17">2.4.1.135</ecNumber>
    </recommendedName>
</protein>
<comment type="subcellular location">
    <subcellularLocation>
        <location evidence="17">Golgi apparatus membrane</location>
        <topology evidence="17">Single-pass type II membrane protein</topology>
    </subcellularLocation>
    <subcellularLocation>
        <location evidence="1">Membrane</location>
        <topology evidence="1">Single-pass type II membrane protein</topology>
    </subcellularLocation>
</comment>
<evidence type="ECO:0000256" key="16">
    <source>
        <dbReference type="PIRSR" id="PIRSR605027-6"/>
    </source>
</evidence>
<organism evidence="18 19">
    <name type="scientific">Acanthaster planci</name>
    <name type="common">Crown-of-thorns starfish</name>
    <dbReference type="NCBI Taxonomy" id="133434"/>
    <lineage>
        <taxon>Eukaryota</taxon>
        <taxon>Metazoa</taxon>
        <taxon>Echinodermata</taxon>
        <taxon>Eleutherozoa</taxon>
        <taxon>Asterozoa</taxon>
        <taxon>Asteroidea</taxon>
        <taxon>Valvatacea</taxon>
        <taxon>Valvatida</taxon>
        <taxon>Acanthasteridae</taxon>
        <taxon>Acanthaster</taxon>
    </lineage>
</organism>
<feature type="active site" description="Proton donor/acceptor" evidence="13">
    <location>
        <position position="275"/>
    </location>
</feature>
<evidence type="ECO:0000256" key="14">
    <source>
        <dbReference type="PIRSR" id="PIRSR605027-3"/>
    </source>
</evidence>
<evidence type="ECO:0000313" key="18">
    <source>
        <dbReference type="Proteomes" id="UP000694845"/>
    </source>
</evidence>
<evidence type="ECO:0000256" key="13">
    <source>
        <dbReference type="PIRSR" id="PIRSR605027-1"/>
    </source>
</evidence>
<dbReference type="PANTHER" id="PTHR10896:SF65">
    <property type="entry name" value="GALACTOSYLGALACTOSYLXYLOSYLPROTEIN 3-BETA-GLUCURONOSYLTRANSFERASE 3"/>
    <property type="match status" value="1"/>
</dbReference>
<dbReference type="GO" id="GO:0050650">
    <property type="term" value="P:chondroitin sulfate proteoglycan biosynthetic process"/>
    <property type="evidence" value="ECO:0007669"/>
    <property type="project" value="TreeGrafter"/>
</dbReference>
<dbReference type="Pfam" id="PF03360">
    <property type="entry name" value="Glyco_transf_43"/>
    <property type="match status" value="1"/>
</dbReference>
<feature type="binding site" evidence="14">
    <location>
        <position position="188"/>
    </location>
    <ligand>
        <name>Mn(2+)</name>
        <dbReference type="ChEBI" id="CHEBI:29035"/>
    </ligand>
</feature>
<evidence type="ECO:0000256" key="7">
    <source>
        <dbReference type="ARBA" id="ARBA00022968"/>
    </source>
</evidence>
<dbReference type="PANTHER" id="PTHR10896">
    <property type="entry name" value="GALACTOSYLGALACTOSYLXYLOSYLPROTEIN 3-BETA-GLUCURONOSYLTRANSFERASE BETA-1,3-GLUCURONYLTRANSFERASE"/>
    <property type="match status" value="1"/>
</dbReference>
<evidence type="ECO:0000256" key="17">
    <source>
        <dbReference type="RuleBase" id="RU363127"/>
    </source>
</evidence>
<dbReference type="UniPathway" id="UPA00378"/>
<dbReference type="EC" id="2.4.1.135" evidence="3 17"/>
<dbReference type="KEGG" id="aplc:110981938"/>
<evidence type="ECO:0000256" key="8">
    <source>
        <dbReference type="ARBA" id="ARBA00022989"/>
    </source>
</evidence>
<keyword evidence="9 17" id="KW-0472">Membrane</keyword>
<dbReference type="FunFam" id="3.90.550.10:FF:000044">
    <property type="entry name" value="Galactosylgalactosylxylosylprotein 3-beta-glucuronosyltransferase"/>
    <property type="match status" value="1"/>
</dbReference>
<dbReference type="RefSeq" id="XP_022095678.1">
    <property type="nucleotide sequence ID" value="XM_022239986.1"/>
</dbReference>
<keyword evidence="8 17" id="KW-1133">Transmembrane helix</keyword>
<dbReference type="SUPFAM" id="SSF53448">
    <property type="entry name" value="Nucleotide-diphospho-sugar transferases"/>
    <property type="match status" value="1"/>
</dbReference>
<feature type="site" description="Interaction with galactose moiety of substrate glycoprotein" evidence="15">
    <location>
        <position position="219"/>
    </location>
</feature>
<evidence type="ECO:0000256" key="1">
    <source>
        <dbReference type="ARBA" id="ARBA00004606"/>
    </source>
</evidence>
<feature type="transmembrane region" description="Helical" evidence="17">
    <location>
        <begin position="7"/>
        <end position="28"/>
    </location>
</feature>
<evidence type="ECO:0000256" key="12">
    <source>
        <dbReference type="ARBA" id="ARBA00047979"/>
    </source>
</evidence>
<dbReference type="InterPro" id="IPR029044">
    <property type="entry name" value="Nucleotide-diphossugar_trans"/>
</dbReference>
<proteinExistence type="inferred from homology"/>
<evidence type="ECO:0000256" key="9">
    <source>
        <dbReference type="ARBA" id="ARBA00023136"/>
    </source>
</evidence>
<evidence type="ECO:0000256" key="3">
    <source>
        <dbReference type="ARBA" id="ARBA00012641"/>
    </source>
</evidence>